<sequence length="99" mass="10711">MVQATYASRLEVSLADETAMIRVATPSGPIEQGVVTNAEVARLVISLRTLRELANILNQHVATLDAKAVAAEIEAQMKAERILAEKRSFGRALNVTPLQ</sequence>
<accession>A0ABS0T6H1</accession>
<gene>
    <name evidence="1" type="ORF">I4Q42_22605</name>
</gene>
<protein>
    <submittedName>
        <fullName evidence="1">Uncharacterized protein</fullName>
    </submittedName>
</protein>
<organism evidence="1 2">
    <name type="scientific">Caulobacter hibisci</name>
    <dbReference type="NCBI Taxonomy" id="2035993"/>
    <lineage>
        <taxon>Bacteria</taxon>
        <taxon>Pseudomonadati</taxon>
        <taxon>Pseudomonadota</taxon>
        <taxon>Alphaproteobacteria</taxon>
        <taxon>Caulobacterales</taxon>
        <taxon>Caulobacteraceae</taxon>
        <taxon>Caulobacter</taxon>
    </lineage>
</organism>
<reference evidence="1 2" key="1">
    <citation type="submission" date="2020-11" db="EMBL/GenBank/DDBJ databases">
        <title>genome sequence of strain KACC 18849.</title>
        <authorList>
            <person name="Gao J."/>
            <person name="Zhang X."/>
        </authorList>
    </citation>
    <scope>NUCLEOTIDE SEQUENCE [LARGE SCALE GENOMIC DNA]</scope>
    <source>
        <strain evidence="1 2">KACC 18849</strain>
    </source>
</reference>
<proteinExistence type="predicted"/>
<evidence type="ECO:0000313" key="1">
    <source>
        <dbReference type="EMBL" id="MBI1686467.1"/>
    </source>
</evidence>
<dbReference type="Proteomes" id="UP000639859">
    <property type="component" value="Unassembled WGS sequence"/>
</dbReference>
<dbReference type="EMBL" id="JADWOX010000022">
    <property type="protein sequence ID" value="MBI1686467.1"/>
    <property type="molecule type" value="Genomic_DNA"/>
</dbReference>
<name>A0ABS0T6H1_9CAUL</name>
<dbReference type="RefSeq" id="WP_198578354.1">
    <property type="nucleotide sequence ID" value="NZ_JADWOX010000022.1"/>
</dbReference>
<evidence type="ECO:0000313" key="2">
    <source>
        <dbReference type="Proteomes" id="UP000639859"/>
    </source>
</evidence>
<comment type="caution">
    <text evidence="1">The sequence shown here is derived from an EMBL/GenBank/DDBJ whole genome shotgun (WGS) entry which is preliminary data.</text>
</comment>
<keyword evidence="2" id="KW-1185">Reference proteome</keyword>